<dbReference type="PANTHER" id="PTHR46013:SF4">
    <property type="entry name" value="B-CELL RECEPTOR CD22-RELATED"/>
    <property type="match status" value="1"/>
</dbReference>
<dbReference type="PANTHER" id="PTHR46013">
    <property type="entry name" value="VASCULAR CELL ADHESION MOLECULE 1"/>
    <property type="match status" value="1"/>
</dbReference>
<dbReference type="InterPro" id="IPR013151">
    <property type="entry name" value="Immunoglobulin_dom"/>
</dbReference>
<dbReference type="SMART" id="SM00409">
    <property type="entry name" value="IG"/>
    <property type="match status" value="2"/>
</dbReference>
<dbReference type="Proteomes" id="UP000694557">
    <property type="component" value="Unassembled WGS sequence"/>
</dbReference>
<feature type="signal peptide" evidence="2">
    <location>
        <begin position="1"/>
        <end position="19"/>
    </location>
</feature>
<dbReference type="GeneTree" id="ENSGT01020000231038"/>
<feature type="domain" description="Ig-like" evidence="3">
    <location>
        <begin position="146"/>
        <end position="218"/>
    </location>
</feature>
<dbReference type="PROSITE" id="PS50835">
    <property type="entry name" value="IG_LIKE"/>
    <property type="match status" value="1"/>
</dbReference>
<reference evidence="4" key="1">
    <citation type="submission" date="2025-08" db="UniProtKB">
        <authorList>
            <consortium name="Ensembl"/>
        </authorList>
    </citation>
    <scope>IDENTIFICATION</scope>
</reference>
<dbReference type="Pfam" id="PF00047">
    <property type="entry name" value="ig"/>
    <property type="match status" value="1"/>
</dbReference>
<evidence type="ECO:0000256" key="2">
    <source>
        <dbReference type="SAM" id="SignalP"/>
    </source>
</evidence>
<keyword evidence="1" id="KW-0393">Immunoglobulin domain</keyword>
<evidence type="ECO:0000313" key="4">
    <source>
        <dbReference type="Ensembl" id="ENSOKIP00005050120.1"/>
    </source>
</evidence>
<evidence type="ECO:0000259" key="3">
    <source>
        <dbReference type="PROSITE" id="PS50835"/>
    </source>
</evidence>
<accession>A0A8C7H3Y4</accession>
<dbReference type="InterPro" id="IPR007110">
    <property type="entry name" value="Ig-like_dom"/>
</dbReference>
<protein>
    <recommendedName>
        <fullName evidence="3">Ig-like domain-containing protein</fullName>
    </recommendedName>
</protein>
<dbReference type="Ensembl" id="ENSOKIT00005052922.1">
    <property type="protein sequence ID" value="ENSOKIP00005050120.1"/>
    <property type="gene ID" value="ENSOKIG00005021125.1"/>
</dbReference>
<dbReference type="InterPro" id="IPR036179">
    <property type="entry name" value="Ig-like_dom_sf"/>
</dbReference>
<evidence type="ECO:0000313" key="5">
    <source>
        <dbReference type="Proteomes" id="UP000694557"/>
    </source>
</evidence>
<organism evidence="4 5">
    <name type="scientific">Oncorhynchus kisutch</name>
    <name type="common">Coho salmon</name>
    <name type="synonym">Salmo kisutch</name>
    <dbReference type="NCBI Taxonomy" id="8019"/>
    <lineage>
        <taxon>Eukaryota</taxon>
        <taxon>Metazoa</taxon>
        <taxon>Chordata</taxon>
        <taxon>Craniata</taxon>
        <taxon>Vertebrata</taxon>
        <taxon>Euteleostomi</taxon>
        <taxon>Actinopterygii</taxon>
        <taxon>Neopterygii</taxon>
        <taxon>Teleostei</taxon>
        <taxon>Protacanthopterygii</taxon>
        <taxon>Salmoniformes</taxon>
        <taxon>Salmonidae</taxon>
        <taxon>Salmoninae</taxon>
        <taxon>Oncorhynchus</taxon>
    </lineage>
</organism>
<dbReference type="SUPFAM" id="SSF48726">
    <property type="entry name" value="Immunoglobulin"/>
    <property type="match status" value="2"/>
</dbReference>
<dbReference type="AlphaFoldDB" id="A0A8C7H3Y4"/>
<keyword evidence="2" id="KW-0732">Signal</keyword>
<keyword evidence="5" id="KW-1185">Reference proteome</keyword>
<evidence type="ECO:0000256" key="1">
    <source>
        <dbReference type="ARBA" id="ARBA00023319"/>
    </source>
</evidence>
<sequence length="218" mass="24331">MLAGSMFVGLLLFIPGLLAAVVVVLFCRKESVCTLGSSVELSCDLEIQETGSKFKEFYWFNNDNRKKWKDTTIPEDLIKDPEYGGHLRSGGVGGSGQYSHTLKISDLRLRDSAEYKLTQRTQDGRTANMGQLFVTGLKVRKNPDTVKEGQKVTLTCSTKCTLSDNLNPTYIWYKNGQQLINPKTLNTSLHLDPFNITDAGSYSCAVNDLYNLDPLFLK</sequence>
<proteinExistence type="predicted"/>
<dbReference type="InterPro" id="IPR013783">
    <property type="entry name" value="Ig-like_fold"/>
</dbReference>
<reference evidence="4" key="2">
    <citation type="submission" date="2025-09" db="UniProtKB">
        <authorList>
            <consortium name="Ensembl"/>
        </authorList>
    </citation>
    <scope>IDENTIFICATION</scope>
</reference>
<dbReference type="Gene3D" id="2.60.40.10">
    <property type="entry name" value="Immunoglobulins"/>
    <property type="match status" value="2"/>
</dbReference>
<dbReference type="InterPro" id="IPR003599">
    <property type="entry name" value="Ig_sub"/>
</dbReference>
<feature type="chain" id="PRO_5034863951" description="Ig-like domain-containing protein" evidence="2">
    <location>
        <begin position="20"/>
        <end position="218"/>
    </location>
</feature>
<name>A0A8C7H3Y4_ONCKI</name>